<evidence type="ECO:0000313" key="3">
    <source>
        <dbReference type="Proteomes" id="UP000094527"/>
    </source>
</evidence>
<dbReference type="EMBL" id="LJIJ01000055">
    <property type="protein sequence ID" value="ODN04099.1"/>
    <property type="molecule type" value="Genomic_DNA"/>
</dbReference>
<proteinExistence type="predicted"/>
<feature type="region of interest" description="Disordered" evidence="1">
    <location>
        <begin position="1"/>
        <end position="61"/>
    </location>
</feature>
<protein>
    <submittedName>
        <fullName evidence="2">Uncharacterized protein</fullName>
    </submittedName>
</protein>
<keyword evidence="3" id="KW-1185">Reference proteome</keyword>
<organism evidence="2 3">
    <name type="scientific">Orchesella cincta</name>
    <name type="common">Springtail</name>
    <name type="synonym">Podura cincta</name>
    <dbReference type="NCBI Taxonomy" id="48709"/>
    <lineage>
        <taxon>Eukaryota</taxon>
        <taxon>Metazoa</taxon>
        <taxon>Ecdysozoa</taxon>
        <taxon>Arthropoda</taxon>
        <taxon>Hexapoda</taxon>
        <taxon>Collembola</taxon>
        <taxon>Entomobryomorpha</taxon>
        <taxon>Entomobryoidea</taxon>
        <taxon>Orchesellidae</taxon>
        <taxon>Orchesellinae</taxon>
        <taxon>Orchesella</taxon>
    </lineage>
</organism>
<reference evidence="2 3" key="1">
    <citation type="journal article" date="2016" name="Genome Biol. Evol.">
        <title>Gene Family Evolution Reflects Adaptation to Soil Environmental Stressors in the Genome of the Collembolan Orchesella cincta.</title>
        <authorList>
            <person name="Faddeeva-Vakhrusheva A."/>
            <person name="Derks M.F."/>
            <person name="Anvar S.Y."/>
            <person name="Agamennone V."/>
            <person name="Suring W."/>
            <person name="Smit S."/>
            <person name="van Straalen N.M."/>
            <person name="Roelofs D."/>
        </authorList>
    </citation>
    <scope>NUCLEOTIDE SEQUENCE [LARGE SCALE GENOMIC DNA]</scope>
    <source>
        <tissue evidence="2">Mixed pool</tissue>
    </source>
</reference>
<feature type="region of interest" description="Disordered" evidence="1">
    <location>
        <begin position="84"/>
        <end position="141"/>
    </location>
</feature>
<accession>A0A1D2NFR1</accession>
<feature type="compositionally biased region" description="Basic residues" evidence="1">
    <location>
        <begin position="9"/>
        <end position="29"/>
    </location>
</feature>
<dbReference type="AlphaFoldDB" id="A0A1D2NFR1"/>
<feature type="compositionally biased region" description="Low complexity" evidence="1">
    <location>
        <begin position="109"/>
        <end position="139"/>
    </location>
</feature>
<evidence type="ECO:0000313" key="2">
    <source>
        <dbReference type="EMBL" id="ODN04099.1"/>
    </source>
</evidence>
<dbReference type="Proteomes" id="UP000094527">
    <property type="component" value="Unassembled WGS sequence"/>
</dbReference>
<sequence length="177" mass="19284">SGVVLSKQKILRRVLRQRRQRPVTKKGKKTNAAEPPSPPHSASGDNANEVPEINQPLQNDDAVVSSSCDSFWANMFAPGVLPLADPLVTSTTSDEDDFYPLPRTPGNSPSPSDSPYSFIPYSPISPLPASSPSSPPSWSDLFNVTGSSDAIDLPLTPDFLRHHHDDDVELSYEDMRC</sequence>
<comment type="caution">
    <text evidence="2">The sequence shown here is derived from an EMBL/GenBank/DDBJ whole genome shotgun (WGS) entry which is preliminary data.</text>
</comment>
<name>A0A1D2NFR1_ORCCI</name>
<gene>
    <name evidence="2" type="ORF">Ocin01_02585</name>
</gene>
<evidence type="ECO:0000256" key="1">
    <source>
        <dbReference type="SAM" id="MobiDB-lite"/>
    </source>
</evidence>
<feature type="non-terminal residue" evidence="2">
    <location>
        <position position="1"/>
    </location>
</feature>